<dbReference type="SUPFAM" id="SSF81901">
    <property type="entry name" value="HCP-like"/>
    <property type="match status" value="1"/>
</dbReference>
<sequence>MFNAGSWNSLYTWLVENHHQLTEREKSYWMEYLAEQNQKVLELWSERLELLDEVKEKLMAKAPLLFKTGDENLRGIQYFHLGLYDKAIETLLQEIDASQQPTRIYLYLGYSFLYLNKGEQTNEYFLNVVHRSLDPLEKHFAFLGLGLHAGRNDKIEQAIIYLEKAESLLFNTDVVYNLGICYLLLEMPSHALSYFAKVIQSGEGDGETYYWLGKCYLDSGNRTQGMETWYQAIRQFESSELLRSLAMEFEEKEIFPCAVYCYERLKDLGDDTLPVIHGLAWNYGLMDEREKSLQCFHELFTEEKQEINFWISYLWLLDKWKEETLLNEAIAEINKLNLSHPLLKKAVSEAGNK</sequence>
<protein>
    <recommendedName>
        <fullName evidence="3">Tetratricopeptide repeat protein</fullName>
    </recommendedName>
</protein>
<evidence type="ECO:0008006" key="3">
    <source>
        <dbReference type="Google" id="ProtNLM"/>
    </source>
</evidence>
<accession>A0A1H3NIM0</accession>
<dbReference type="Pfam" id="PF13174">
    <property type="entry name" value="TPR_6"/>
    <property type="match status" value="1"/>
</dbReference>
<dbReference type="SMART" id="SM00028">
    <property type="entry name" value="TPR"/>
    <property type="match status" value="3"/>
</dbReference>
<keyword evidence="2" id="KW-1185">Reference proteome</keyword>
<gene>
    <name evidence="1" type="ORF">SAMN05421736_10477</name>
</gene>
<dbReference type="InterPro" id="IPR011990">
    <property type="entry name" value="TPR-like_helical_dom_sf"/>
</dbReference>
<dbReference type="AlphaFoldDB" id="A0A1H3NIM0"/>
<evidence type="ECO:0000313" key="1">
    <source>
        <dbReference type="EMBL" id="SDY88285.1"/>
    </source>
</evidence>
<evidence type="ECO:0000313" key="2">
    <source>
        <dbReference type="Proteomes" id="UP000198935"/>
    </source>
</evidence>
<dbReference type="OrthoDB" id="2937463at2"/>
<name>A0A1H3NIM0_9BACI</name>
<dbReference type="EMBL" id="FNPI01000004">
    <property type="protein sequence ID" value="SDY88285.1"/>
    <property type="molecule type" value="Genomic_DNA"/>
</dbReference>
<dbReference type="Gene3D" id="1.25.40.10">
    <property type="entry name" value="Tetratricopeptide repeat domain"/>
    <property type="match status" value="1"/>
</dbReference>
<dbReference type="InterPro" id="IPR019734">
    <property type="entry name" value="TPR_rpt"/>
</dbReference>
<dbReference type="STRING" id="1503961.SAMN05421736_10477"/>
<proteinExistence type="predicted"/>
<reference evidence="2" key="1">
    <citation type="submission" date="2016-10" db="EMBL/GenBank/DDBJ databases">
        <authorList>
            <person name="Varghese N."/>
            <person name="Submissions S."/>
        </authorList>
    </citation>
    <scope>NUCLEOTIDE SEQUENCE [LARGE SCALE GENOMIC DNA]</scope>
    <source>
        <strain evidence="2">SP</strain>
    </source>
</reference>
<dbReference type="Proteomes" id="UP000198935">
    <property type="component" value="Unassembled WGS sequence"/>
</dbReference>
<organism evidence="1 2">
    <name type="scientific">Evansella caseinilytica</name>
    <dbReference type="NCBI Taxonomy" id="1503961"/>
    <lineage>
        <taxon>Bacteria</taxon>
        <taxon>Bacillati</taxon>
        <taxon>Bacillota</taxon>
        <taxon>Bacilli</taxon>
        <taxon>Bacillales</taxon>
        <taxon>Bacillaceae</taxon>
        <taxon>Evansella</taxon>
    </lineage>
</organism>